<dbReference type="RefSeq" id="WP_229638952.1">
    <property type="nucleotide sequence ID" value="NZ_JADWDC010000004.1"/>
</dbReference>
<evidence type="ECO:0000313" key="3">
    <source>
        <dbReference type="Proteomes" id="UP000729733"/>
    </source>
</evidence>
<reference evidence="2" key="1">
    <citation type="journal article" date="2021" name="Antonie Van Leeuwenhoek">
        <title>Draft genome and description of Waterburya agarophytonicola gen. nov. sp. nov. (Pleurocapsales, Cyanobacteria): a seaweed symbiont.</title>
        <authorList>
            <person name="Bonthond G."/>
            <person name="Shalygin S."/>
            <person name="Bayer T."/>
            <person name="Weinberger F."/>
        </authorList>
    </citation>
    <scope>NUCLEOTIDE SEQUENCE</scope>
    <source>
        <strain evidence="2">KI4</strain>
    </source>
</reference>
<sequence length="96" mass="11122">MAINKARLRHFHYILAPIMFLPIFLTAITGSLFQVAVITDKSADYLWLLELHRGKFGIIDLELIYPLINAFGVLFLAITGITMWLQINRKIRKLHK</sequence>
<name>A0A964FFQ4_9CYAN</name>
<dbReference type="AlphaFoldDB" id="A0A964FFQ4"/>
<accession>A0A964FFQ4</accession>
<protein>
    <submittedName>
        <fullName evidence="2">PepSY domain-containing protein</fullName>
    </submittedName>
</protein>
<evidence type="ECO:0000313" key="2">
    <source>
        <dbReference type="EMBL" id="MCC0175934.1"/>
    </source>
</evidence>
<keyword evidence="1" id="KW-1133">Transmembrane helix</keyword>
<feature type="transmembrane region" description="Helical" evidence="1">
    <location>
        <begin position="63"/>
        <end position="87"/>
    </location>
</feature>
<proteinExistence type="predicted"/>
<evidence type="ECO:0000256" key="1">
    <source>
        <dbReference type="SAM" id="Phobius"/>
    </source>
</evidence>
<keyword evidence="1" id="KW-0812">Transmembrane</keyword>
<dbReference type="Proteomes" id="UP000729733">
    <property type="component" value="Unassembled WGS sequence"/>
</dbReference>
<feature type="transmembrane region" description="Helical" evidence="1">
    <location>
        <begin position="12"/>
        <end position="38"/>
    </location>
</feature>
<dbReference type="EMBL" id="JADWDC010000004">
    <property type="protein sequence ID" value="MCC0175934.1"/>
    <property type="molecule type" value="Genomic_DNA"/>
</dbReference>
<keyword evidence="3" id="KW-1185">Reference proteome</keyword>
<keyword evidence="1" id="KW-0472">Membrane</keyword>
<gene>
    <name evidence="2" type="ORF">I4641_02930</name>
</gene>
<comment type="caution">
    <text evidence="2">The sequence shown here is derived from an EMBL/GenBank/DDBJ whole genome shotgun (WGS) entry which is preliminary data.</text>
</comment>
<organism evidence="2 3">
    <name type="scientific">Waterburya agarophytonicola KI4</name>
    <dbReference type="NCBI Taxonomy" id="2874699"/>
    <lineage>
        <taxon>Bacteria</taxon>
        <taxon>Bacillati</taxon>
        <taxon>Cyanobacteriota</taxon>
        <taxon>Cyanophyceae</taxon>
        <taxon>Pleurocapsales</taxon>
        <taxon>Hyellaceae</taxon>
        <taxon>Waterburya</taxon>
        <taxon>Waterburya agarophytonicola</taxon>
    </lineage>
</organism>